<dbReference type="PROSITE" id="PS00645">
    <property type="entry name" value="COMPLEX1_51K_2"/>
    <property type="match status" value="1"/>
</dbReference>
<comment type="caution">
    <text evidence="8">The sequence shown here is derived from an EMBL/GenBank/DDBJ whole genome shotgun (WGS) entry which is preliminary data.</text>
</comment>
<accession>X0VFZ2</accession>
<evidence type="ECO:0000259" key="7">
    <source>
        <dbReference type="SMART" id="SM00928"/>
    </source>
</evidence>
<gene>
    <name evidence="8" type="ORF">S01H1_44780</name>
</gene>
<keyword evidence="3" id="KW-0479">Metal-binding</keyword>
<dbReference type="GO" id="GO:0051539">
    <property type="term" value="F:4 iron, 4 sulfur cluster binding"/>
    <property type="evidence" value="ECO:0007669"/>
    <property type="project" value="InterPro"/>
</dbReference>
<dbReference type="AlphaFoldDB" id="X0VFZ2"/>
<dbReference type="SMART" id="SM00928">
    <property type="entry name" value="NADH_4Fe-4S"/>
    <property type="match status" value="1"/>
</dbReference>
<sequence>AGAFVCGEETALIASIESKRGMPRPRPPFPAQSGLDGKPSNINNVKTLASVPVIIDQGADWFASIGSEKSKGTAVFALTGKIANSGLVEVPMGTPLSTVIFDIGGGIPRGKRFKAVQTGGPSGGCISAQFIDTPVDYDSLAELGSIMGSGGMVVLDENTCMVEVARYFLSFTQTESCGKCVPCRLGTRQMLEILTRITEGKGRDSDIDTLLNIAMAVKECSLCGLGQTCPNPVLTTIKYFRDEYEAHIKEKKCPAAVCDSLMIS</sequence>
<protein>
    <recommendedName>
        <fullName evidence="7">NADH-ubiquinone oxidoreductase 51kDa subunit iron-sulphur binding domain-containing protein</fullName>
    </recommendedName>
</protein>
<evidence type="ECO:0000256" key="4">
    <source>
        <dbReference type="ARBA" id="ARBA00023004"/>
    </source>
</evidence>
<feature type="domain" description="NADH-ubiquinone oxidoreductase 51kDa subunit iron-sulphur binding" evidence="7">
    <location>
        <begin position="162"/>
        <end position="207"/>
    </location>
</feature>
<feature type="region of interest" description="Disordered" evidence="6">
    <location>
        <begin position="16"/>
        <end position="38"/>
    </location>
</feature>
<keyword evidence="4" id="KW-0408">Iron</keyword>
<dbReference type="PANTHER" id="PTHR43578">
    <property type="entry name" value="NADH-QUINONE OXIDOREDUCTASE SUBUNIT F"/>
    <property type="match status" value="1"/>
</dbReference>
<evidence type="ECO:0000256" key="1">
    <source>
        <dbReference type="ARBA" id="ARBA00007523"/>
    </source>
</evidence>
<dbReference type="SUPFAM" id="SSF140490">
    <property type="entry name" value="Nqo1C-terminal domain-like"/>
    <property type="match status" value="1"/>
</dbReference>
<reference evidence="8" key="1">
    <citation type="journal article" date="2014" name="Front. Microbiol.">
        <title>High frequency of phylogenetically diverse reductive dehalogenase-homologous genes in deep subseafloor sedimentary metagenomes.</title>
        <authorList>
            <person name="Kawai M."/>
            <person name="Futagami T."/>
            <person name="Toyoda A."/>
            <person name="Takaki Y."/>
            <person name="Nishi S."/>
            <person name="Hori S."/>
            <person name="Arai W."/>
            <person name="Tsubouchi T."/>
            <person name="Morono Y."/>
            <person name="Uchiyama I."/>
            <person name="Ito T."/>
            <person name="Fujiyama A."/>
            <person name="Inagaki F."/>
            <person name="Takami H."/>
        </authorList>
    </citation>
    <scope>NUCLEOTIDE SEQUENCE</scope>
    <source>
        <strain evidence="8">Expedition CK06-06</strain>
    </source>
</reference>
<dbReference type="EMBL" id="BARS01028579">
    <property type="protein sequence ID" value="GAG10137.1"/>
    <property type="molecule type" value="Genomic_DNA"/>
</dbReference>
<organism evidence="8">
    <name type="scientific">marine sediment metagenome</name>
    <dbReference type="NCBI Taxonomy" id="412755"/>
    <lineage>
        <taxon>unclassified sequences</taxon>
        <taxon>metagenomes</taxon>
        <taxon>ecological metagenomes</taxon>
    </lineage>
</organism>
<proteinExistence type="inferred from homology"/>
<dbReference type="FunFam" id="1.20.1440.230:FF:000001">
    <property type="entry name" value="Mitochondrial NADH dehydrogenase flavoprotein 1"/>
    <property type="match status" value="1"/>
</dbReference>
<dbReference type="Pfam" id="PF01512">
    <property type="entry name" value="Complex1_51K"/>
    <property type="match status" value="1"/>
</dbReference>
<keyword evidence="2" id="KW-0004">4Fe-4S</keyword>
<evidence type="ECO:0000313" key="8">
    <source>
        <dbReference type="EMBL" id="GAG10137.1"/>
    </source>
</evidence>
<dbReference type="GO" id="GO:0046872">
    <property type="term" value="F:metal ion binding"/>
    <property type="evidence" value="ECO:0007669"/>
    <property type="project" value="UniProtKB-KW"/>
</dbReference>
<evidence type="ECO:0000256" key="6">
    <source>
        <dbReference type="SAM" id="MobiDB-lite"/>
    </source>
</evidence>
<dbReference type="SUPFAM" id="SSF142019">
    <property type="entry name" value="Nqo1 FMN-binding domain-like"/>
    <property type="match status" value="1"/>
</dbReference>
<feature type="non-terminal residue" evidence="8">
    <location>
        <position position="264"/>
    </location>
</feature>
<dbReference type="InterPro" id="IPR001949">
    <property type="entry name" value="NADH-UbQ_OxRdtase_51kDa_CS"/>
</dbReference>
<dbReference type="InterPro" id="IPR037225">
    <property type="entry name" value="Nuo51_FMN-bd_sf"/>
</dbReference>
<dbReference type="SUPFAM" id="SSF142984">
    <property type="entry name" value="Nqo1 middle domain-like"/>
    <property type="match status" value="1"/>
</dbReference>
<dbReference type="Pfam" id="PF10589">
    <property type="entry name" value="NADH_4Fe-4S"/>
    <property type="match status" value="1"/>
</dbReference>
<dbReference type="Gene3D" id="3.10.20.600">
    <property type="match status" value="1"/>
</dbReference>
<dbReference type="InterPro" id="IPR037207">
    <property type="entry name" value="Nuop51_4Fe4S-bd_sf"/>
</dbReference>
<name>X0VFZ2_9ZZZZ</name>
<comment type="similarity">
    <text evidence="1">Belongs to the complex I 51 kDa subunit family.</text>
</comment>
<evidence type="ECO:0000256" key="5">
    <source>
        <dbReference type="ARBA" id="ARBA00023014"/>
    </source>
</evidence>
<feature type="non-terminal residue" evidence="8">
    <location>
        <position position="1"/>
    </location>
</feature>
<dbReference type="GO" id="GO:0008137">
    <property type="term" value="F:NADH dehydrogenase (ubiquinone) activity"/>
    <property type="evidence" value="ECO:0007669"/>
    <property type="project" value="InterPro"/>
</dbReference>
<dbReference type="InterPro" id="IPR011538">
    <property type="entry name" value="Nuo51_FMN-bd"/>
</dbReference>
<dbReference type="InterPro" id="IPR019575">
    <property type="entry name" value="Nuop51_4Fe4S-bd"/>
</dbReference>
<evidence type="ECO:0000256" key="3">
    <source>
        <dbReference type="ARBA" id="ARBA00022723"/>
    </source>
</evidence>
<keyword evidence="5" id="KW-0411">Iron-sulfur</keyword>
<dbReference type="Gene3D" id="3.40.50.11540">
    <property type="entry name" value="NADH-ubiquinone oxidoreductase 51kDa subunit"/>
    <property type="match status" value="1"/>
</dbReference>
<evidence type="ECO:0000256" key="2">
    <source>
        <dbReference type="ARBA" id="ARBA00022485"/>
    </source>
</evidence>
<dbReference type="PANTHER" id="PTHR43578:SF3">
    <property type="entry name" value="NADH-QUINONE OXIDOREDUCTASE SUBUNIT F"/>
    <property type="match status" value="1"/>
</dbReference>
<dbReference type="GO" id="GO:0010181">
    <property type="term" value="F:FMN binding"/>
    <property type="evidence" value="ECO:0007669"/>
    <property type="project" value="InterPro"/>
</dbReference>
<dbReference type="Gene3D" id="1.20.1440.230">
    <property type="entry name" value="NADH-ubiquinone oxidoreductase 51kDa subunit, iron-sulphur binding domain"/>
    <property type="match status" value="1"/>
</dbReference>